<sequence>MATNAPLSFAKGTDSATTRVEEEYRALASSGYNCANCGTECGLFYTDD</sequence>
<dbReference type="Proteomes" id="UP000245464">
    <property type="component" value="Chromosome 1"/>
</dbReference>
<dbReference type="GeneID" id="90953832"/>
<dbReference type="AlphaFoldDB" id="A0A5M9LKY1"/>
<evidence type="ECO:0000313" key="2">
    <source>
        <dbReference type="Proteomes" id="UP000245464"/>
    </source>
</evidence>
<proteinExistence type="predicted"/>
<evidence type="ECO:0000313" key="1">
    <source>
        <dbReference type="EMBL" id="KAF7576027.1"/>
    </source>
</evidence>
<dbReference type="RefSeq" id="XP_065964851.1">
    <property type="nucleotide sequence ID" value="XM_066102649.1"/>
</dbReference>
<reference evidence="1 2" key="1">
    <citation type="journal article" date="2018" name="BMC Genomics">
        <title>Comparative genomics of the wheat fungal pathogen Pyrenophora tritici-repentis reveals chromosomal variations and genome plasticity.</title>
        <authorList>
            <person name="Moolhuijzen P."/>
            <person name="See P.T."/>
            <person name="Hane J.K."/>
            <person name="Shi G."/>
            <person name="Liu Z."/>
            <person name="Oliver R.P."/>
            <person name="Moffat C.S."/>
        </authorList>
    </citation>
    <scope>NUCLEOTIDE SEQUENCE [LARGE SCALE GENOMIC DNA]</scope>
    <source>
        <strain evidence="1">M4</strain>
    </source>
</reference>
<protein>
    <submittedName>
        <fullName evidence="1">Uncharacterized protein</fullName>
    </submittedName>
</protein>
<name>A0A5M9LKY1_9PLEO</name>
<gene>
    <name evidence="1" type="ORF">PtrM4_002670</name>
</gene>
<comment type="caution">
    <text evidence="1">The sequence shown here is derived from an EMBL/GenBank/DDBJ whole genome shotgun (WGS) entry which is preliminary data.</text>
</comment>
<dbReference type="KEGG" id="ptrr:90953832"/>
<accession>A0A5M9LKY1</accession>
<organism evidence="1 2">
    <name type="scientific">Pyrenophora tritici-repentis</name>
    <dbReference type="NCBI Taxonomy" id="45151"/>
    <lineage>
        <taxon>Eukaryota</taxon>
        <taxon>Fungi</taxon>
        <taxon>Dikarya</taxon>
        <taxon>Ascomycota</taxon>
        <taxon>Pezizomycotina</taxon>
        <taxon>Dothideomycetes</taxon>
        <taxon>Pleosporomycetidae</taxon>
        <taxon>Pleosporales</taxon>
        <taxon>Pleosporineae</taxon>
        <taxon>Pleosporaceae</taxon>
        <taxon>Pyrenophora</taxon>
    </lineage>
</organism>
<dbReference type="EMBL" id="NQIK02000001">
    <property type="protein sequence ID" value="KAF7576027.1"/>
    <property type="molecule type" value="Genomic_DNA"/>
</dbReference>